<organism evidence="13 14">
    <name type="scientific">Chiloscyllium punctatum</name>
    <name type="common">Brownbanded bambooshark</name>
    <name type="synonym">Hemiscyllium punctatum</name>
    <dbReference type="NCBI Taxonomy" id="137246"/>
    <lineage>
        <taxon>Eukaryota</taxon>
        <taxon>Metazoa</taxon>
        <taxon>Chordata</taxon>
        <taxon>Craniata</taxon>
        <taxon>Vertebrata</taxon>
        <taxon>Chondrichthyes</taxon>
        <taxon>Elasmobranchii</taxon>
        <taxon>Galeomorphii</taxon>
        <taxon>Galeoidea</taxon>
        <taxon>Orectolobiformes</taxon>
        <taxon>Hemiscylliidae</taxon>
        <taxon>Chiloscyllium</taxon>
    </lineage>
</organism>
<dbReference type="PRINTS" id="PR01764">
    <property type="entry name" value="MAPKPHPHTASE"/>
</dbReference>
<keyword evidence="3" id="KW-0597">Phosphoprotein</keyword>
<comment type="catalytic activity">
    <reaction evidence="8">
        <text>O-phospho-L-threonyl-[protein] + H2O = L-threonyl-[protein] + phosphate</text>
        <dbReference type="Rhea" id="RHEA:47004"/>
        <dbReference type="Rhea" id="RHEA-COMP:11060"/>
        <dbReference type="Rhea" id="RHEA-COMP:11605"/>
        <dbReference type="ChEBI" id="CHEBI:15377"/>
        <dbReference type="ChEBI" id="CHEBI:30013"/>
        <dbReference type="ChEBI" id="CHEBI:43474"/>
        <dbReference type="ChEBI" id="CHEBI:61977"/>
        <dbReference type="EC" id="3.1.3.16"/>
    </reaction>
</comment>
<dbReference type="PROSITE" id="PS50206">
    <property type="entry name" value="RHODANESE_3"/>
    <property type="match status" value="1"/>
</dbReference>
<dbReference type="InterPro" id="IPR016130">
    <property type="entry name" value="Tyr_Pase_AS"/>
</dbReference>
<evidence type="ECO:0000313" key="14">
    <source>
        <dbReference type="Proteomes" id="UP000287033"/>
    </source>
</evidence>
<dbReference type="GO" id="GO:0005737">
    <property type="term" value="C:cytoplasm"/>
    <property type="evidence" value="ECO:0007669"/>
    <property type="project" value="TreeGrafter"/>
</dbReference>
<feature type="domain" description="Tyrosine-protein phosphatase" evidence="10">
    <location>
        <begin position="266"/>
        <end position="407"/>
    </location>
</feature>
<dbReference type="SMART" id="SM00195">
    <property type="entry name" value="DSPc"/>
    <property type="match status" value="1"/>
</dbReference>
<evidence type="ECO:0000256" key="1">
    <source>
        <dbReference type="ARBA" id="ARBA00004123"/>
    </source>
</evidence>
<dbReference type="InterPro" id="IPR000340">
    <property type="entry name" value="Dual-sp_phosphatase_cat-dom"/>
</dbReference>
<feature type="domain" description="Rhodanese" evidence="12">
    <location>
        <begin position="112"/>
        <end position="229"/>
    </location>
</feature>
<dbReference type="Proteomes" id="UP000287033">
    <property type="component" value="Unassembled WGS sequence"/>
</dbReference>
<dbReference type="FunFam" id="3.90.190.10:FF:000015">
    <property type="entry name" value="Dual specificity phosphatase 4"/>
    <property type="match status" value="1"/>
</dbReference>
<evidence type="ECO:0000259" key="12">
    <source>
        <dbReference type="PROSITE" id="PS50206"/>
    </source>
</evidence>
<proteinExistence type="inferred from homology"/>
<dbReference type="GO" id="GO:0004725">
    <property type="term" value="F:protein tyrosine phosphatase activity"/>
    <property type="evidence" value="ECO:0007669"/>
    <property type="project" value="UniProtKB-EC"/>
</dbReference>
<evidence type="ECO:0000256" key="6">
    <source>
        <dbReference type="ARBA" id="ARBA00023242"/>
    </source>
</evidence>
<comment type="catalytic activity">
    <reaction evidence="7">
        <text>O-phospho-L-seryl-[protein] + H2O = L-seryl-[protein] + phosphate</text>
        <dbReference type="Rhea" id="RHEA:20629"/>
        <dbReference type="Rhea" id="RHEA-COMP:9863"/>
        <dbReference type="Rhea" id="RHEA-COMP:11604"/>
        <dbReference type="ChEBI" id="CHEBI:15377"/>
        <dbReference type="ChEBI" id="CHEBI:29999"/>
        <dbReference type="ChEBI" id="CHEBI:43474"/>
        <dbReference type="ChEBI" id="CHEBI:83421"/>
        <dbReference type="EC" id="3.1.3.16"/>
    </reaction>
</comment>
<dbReference type="GO" id="GO:0005634">
    <property type="term" value="C:nucleus"/>
    <property type="evidence" value="ECO:0007669"/>
    <property type="project" value="UniProtKB-SubCell"/>
</dbReference>
<evidence type="ECO:0000259" key="11">
    <source>
        <dbReference type="PROSITE" id="PS50056"/>
    </source>
</evidence>
<name>A0A401S701_CHIPU</name>
<dbReference type="PROSITE" id="PS00383">
    <property type="entry name" value="TYR_PHOSPHATASE_1"/>
    <property type="match status" value="1"/>
</dbReference>
<dbReference type="Pfam" id="PF00782">
    <property type="entry name" value="DSPc"/>
    <property type="match status" value="1"/>
</dbReference>
<comment type="similarity">
    <text evidence="2">Belongs to the protein-tyrosine phosphatase family. Non-receptor class dual specificity subfamily.</text>
</comment>
<dbReference type="InterPro" id="IPR036873">
    <property type="entry name" value="Rhodanese-like_dom_sf"/>
</dbReference>
<dbReference type="InterPro" id="IPR003595">
    <property type="entry name" value="Tyr_Pase_cat"/>
</dbReference>
<dbReference type="PROSITE" id="PS50056">
    <property type="entry name" value="TYR_PHOSPHATASE_2"/>
    <property type="match status" value="1"/>
</dbReference>
<dbReference type="STRING" id="137246.A0A401S701"/>
<gene>
    <name evidence="13" type="ORF">chiPu_0004590</name>
</gene>
<comment type="subcellular location">
    <subcellularLocation>
        <location evidence="1">Nucleus</location>
    </subcellularLocation>
</comment>
<dbReference type="GO" id="GO:0001706">
    <property type="term" value="P:endoderm formation"/>
    <property type="evidence" value="ECO:0007669"/>
    <property type="project" value="TreeGrafter"/>
</dbReference>
<comment type="catalytic activity">
    <reaction evidence="9">
        <text>O-phospho-L-tyrosyl-[protein] + H2O = L-tyrosyl-[protein] + phosphate</text>
        <dbReference type="Rhea" id="RHEA:10684"/>
        <dbReference type="Rhea" id="RHEA-COMP:10136"/>
        <dbReference type="Rhea" id="RHEA-COMP:20101"/>
        <dbReference type="ChEBI" id="CHEBI:15377"/>
        <dbReference type="ChEBI" id="CHEBI:43474"/>
        <dbReference type="ChEBI" id="CHEBI:46858"/>
        <dbReference type="ChEBI" id="CHEBI:61978"/>
        <dbReference type="EC" id="3.1.3.48"/>
    </reaction>
</comment>
<dbReference type="SUPFAM" id="SSF52821">
    <property type="entry name" value="Rhodanese/Cell cycle control phosphatase"/>
    <property type="match status" value="1"/>
</dbReference>
<dbReference type="InterPro" id="IPR000387">
    <property type="entry name" value="Tyr_Pase_dom"/>
</dbReference>
<keyword evidence="4" id="KW-0378">Hydrolase</keyword>
<dbReference type="CDD" id="cd14565">
    <property type="entry name" value="DSP_MKP_classI"/>
    <property type="match status" value="1"/>
</dbReference>
<dbReference type="Pfam" id="PF00581">
    <property type="entry name" value="Rhodanese"/>
    <property type="match status" value="1"/>
</dbReference>
<dbReference type="InterPro" id="IPR001763">
    <property type="entry name" value="Rhodanese-like_dom"/>
</dbReference>
<dbReference type="InterPro" id="IPR020422">
    <property type="entry name" value="TYR_PHOSPHATASE_DUAL_dom"/>
</dbReference>
<dbReference type="GO" id="GO:1903753">
    <property type="term" value="P:negative regulation of p38MAPK cascade"/>
    <property type="evidence" value="ECO:0007669"/>
    <property type="project" value="TreeGrafter"/>
</dbReference>
<evidence type="ECO:0000256" key="9">
    <source>
        <dbReference type="ARBA" id="ARBA00051722"/>
    </source>
</evidence>
<dbReference type="InterPro" id="IPR008343">
    <property type="entry name" value="MKP"/>
</dbReference>
<keyword evidence="14" id="KW-1185">Reference proteome</keyword>
<dbReference type="EMBL" id="BEZZ01000113">
    <property type="protein sequence ID" value="GCC26175.1"/>
    <property type="molecule type" value="Genomic_DNA"/>
</dbReference>
<evidence type="ECO:0000256" key="5">
    <source>
        <dbReference type="ARBA" id="ARBA00022912"/>
    </source>
</evidence>
<dbReference type="SMART" id="SM00450">
    <property type="entry name" value="RHOD"/>
    <property type="match status" value="1"/>
</dbReference>
<sequence>MSLPGTRQGQGSSLPPGAECVTQSHHVTAAASSPFIKVIYKKALGETGARVRGKEASTLTEIKAKQAAGLSLNSRKRRSWLLEYQLSTSAIMVMMEISSVSNETLGQLLKEDPSKCLLLDCRSFFAFNASHIVNSLNVRFSTIVKRRAKGTMGLEHIVPNEESRKSLVSGLYSVIVVFDERTFEFELLKKDSTVLLAVNALCRESYGARIVFLRGGYDAFSSEYPEFCTKPSPPSGLSLPLSASSNPNSAESSCSSCETPLYDQGGPVEILPFLYLGSAYHASRKDMLDALGITALINVSANCPNHFEEHYQYKCIPVEDSHKADISSWFIEAIEFIDSVKNTGGRVFVHCQAGISRSATICLAYLMRANRVKLDEAFEFVKQRRSVISPNFSFMGQLLQFESQVLTPSCATEAASPSNNPPGASTRFVFNFPVSMPVCPAANSLNFLQSPITTSPTY</sequence>
<evidence type="ECO:0000259" key="10">
    <source>
        <dbReference type="PROSITE" id="PS50054"/>
    </source>
</evidence>
<dbReference type="PRINTS" id="PR01908">
    <property type="entry name" value="ADSPHPHTASE"/>
</dbReference>
<dbReference type="InterPro" id="IPR029021">
    <property type="entry name" value="Prot-tyrosine_phosphatase-like"/>
</dbReference>
<protein>
    <submittedName>
        <fullName evidence="13">Uncharacterized protein</fullName>
    </submittedName>
</protein>
<evidence type="ECO:0000256" key="8">
    <source>
        <dbReference type="ARBA" id="ARBA00048336"/>
    </source>
</evidence>
<dbReference type="OrthoDB" id="165342at2759"/>
<evidence type="ECO:0000256" key="3">
    <source>
        <dbReference type="ARBA" id="ARBA00022553"/>
    </source>
</evidence>
<keyword evidence="5" id="KW-0904">Protein phosphatase</keyword>
<dbReference type="CDD" id="cd01446">
    <property type="entry name" value="DSP_MapKP"/>
    <property type="match status" value="1"/>
</dbReference>
<dbReference type="Gene3D" id="3.90.190.10">
    <property type="entry name" value="Protein tyrosine phosphatase superfamily"/>
    <property type="match status" value="1"/>
</dbReference>
<evidence type="ECO:0000256" key="2">
    <source>
        <dbReference type="ARBA" id="ARBA00008601"/>
    </source>
</evidence>
<evidence type="ECO:0000313" key="13">
    <source>
        <dbReference type="EMBL" id="GCC26175.1"/>
    </source>
</evidence>
<dbReference type="Gene3D" id="3.40.250.10">
    <property type="entry name" value="Rhodanese-like domain"/>
    <property type="match status" value="1"/>
</dbReference>
<dbReference type="PROSITE" id="PS50054">
    <property type="entry name" value="TYR_PHOSPHATASE_DUAL"/>
    <property type="match status" value="1"/>
</dbReference>
<dbReference type="GO" id="GO:0004722">
    <property type="term" value="F:protein serine/threonine phosphatase activity"/>
    <property type="evidence" value="ECO:0007669"/>
    <property type="project" value="UniProtKB-EC"/>
</dbReference>
<dbReference type="OMA" id="MVMMEIS"/>
<dbReference type="GO" id="GO:0017017">
    <property type="term" value="F:MAP kinase tyrosine/serine/threonine phosphatase activity"/>
    <property type="evidence" value="ECO:0007669"/>
    <property type="project" value="InterPro"/>
</dbReference>
<accession>A0A401S701</accession>
<keyword evidence="6" id="KW-0539">Nucleus</keyword>
<dbReference type="PANTHER" id="PTHR10159:SF309">
    <property type="entry name" value="DUAL SPECIFICITY PROTEIN PHOSPHATASE 1"/>
    <property type="match status" value="1"/>
</dbReference>
<comment type="caution">
    <text evidence="13">The sequence shown here is derived from an EMBL/GenBank/DDBJ whole genome shotgun (WGS) entry which is preliminary data.</text>
</comment>
<dbReference type="SMART" id="SM00404">
    <property type="entry name" value="PTPc_motif"/>
    <property type="match status" value="1"/>
</dbReference>
<evidence type="ECO:0000256" key="7">
    <source>
        <dbReference type="ARBA" id="ARBA00047761"/>
    </source>
</evidence>
<dbReference type="PANTHER" id="PTHR10159">
    <property type="entry name" value="DUAL SPECIFICITY PROTEIN PHOSPHATASE"/>
    <property type="match status" value="1"/>
</dbReference>
<dbReference type="AlphaFoldDB" id="A0A401S701"/>
<dbReference type="SUPFAM" id="SSF52799">
    <property type="entry name" value="(Phosphotyrosine protein) phosphatases II"/>
    <property type="match status" value="1"/>
</dbReference>
<evidence type="ECO:0000256" key="4">
    <source>
        <dbReference type="ARBA" id="ARBA00022801"/>
    </source>
</evidence>
<reference evidence="13 14" key="1">
    <citation type="journal article" date="2018" name="Nat. Ecol. Evol.">
        <title>Shark genomes provide insights into elasmobranch evolution and the origin of vertebrates.</title>
        <authorList>
            <person name="Hara Y"/>
            <person name="Yamaguchi K"/>
            <person name="Onimaru K"/>
            <person name="Kadota M"/>
            <person name="Koyanagi M"/>
            <person name="Keeley SD"/>
            <person name="Tatsumi K"/>
            <person name="Tanaka K"/>
            <person name="Motone F"/>
            <person name="Kageyama Y"/>
            <person name="Nozu R"/>
            <person name="Adachi N"/>
            <person name="Nishimura O"/>
            <person name="Nakagawa R"/>
            <person name="Tanegashima C"/>
            <person name="Kiyatake I"/>
            <person name="Matsumoto R"/>
            <person name="Murakumo K"/>
            <person name="Nishida K"/>
            <person name="Terakita A"/>
            <person name="Kuratani S"/>
            <person name="Sato K"/>
            <person name="Hyodo S Kuraku.S."/>
        </authorList>
    </citation>
    <scope>NUCLEOTIDE SEQUENCE [LARGE SCALE GENOMIC DNA]</scope>
</reference>
<feature type="domain" description="Tyrosine specific protein phosphatases" evidence="11">
    <location>
        <begin position="328"/>
        <end position="385"/>
    </location>
</feature>